<keyword evidence="1" id="KW-0812">Transmembrane</keyword>
<evidence type="ECO:0000313" key="3">
    <source>
        <dbReference type="Proteomes" id="UP001161099"/>
    </source>
</evidence>
<name>A0AA42LA87_ACIJO</name>
<organism evidence="2 3">
    <name type="scientific">Acinetobacter johnsonii</name>
    <dbReference type="NCBI Taxonomy" id="40214"/>
    <lineage>
        <taxon>Bacteria</taxon>
        <taxon>Pseudomonadati</taxon>
        <taxon>Pseudomonadota</taxon>
        <taxon>Gammaproteobacteria</taxon>
        <taxon>Moraxellales</taxon>
        <taxon>Moraxellaceae</taxon>
        <taxon>Acinetobacter</taxon>
    </lineage>
</organism>
<comment type="caution">
    <text evidence="2">The sequence shown here is derived from an EMBL/GenBank/DDBJ whole genome shotgun (WGS) entry which is preliminary data.</text>
</comment>
<gene>
    <name evidence="2" type="ORF">N5D11_07420</name>
</gene>
<accession>A0AA42LA87</accession>
<dbReference type="RefSeq" id="WP_279698262.1">
    <property type="nucleotide sequence ID" value="NZ_JAOCDR010000011.1"/>
</dbReference>
<sequence>MAIQPCKECGGPVSDKAESCPMCGAKQPKKTSPVVIFLAVLLALGGLIALMTPKSEPVERENKPLTEEDIMSARQMQAYMAIKSSVKDPDSVKINFFKGKPCGQVNAKNSFGAYTGFKRIVLLKDINIEGQGLSNSQFEKIWKKHCEGVNF</sequence>
<evidence type="ECO:0000256" key="1">
    <source>
        <dbReference type="SAM" id="Phobius"/>
    </source>
</evidence>
<dbReference type="EMBL" id="JAOCDR010000011">
    <property type="protein sequence ID" value="MDH0655946.1"/>
    <property type="molecule type" value="Genomic_DNA"/>
</dbReference>
<evidence type="ECO:0000313" key="2">
    <source>
        <dbReference type="EMBL" id="MDH0655946.1"/>
    </source>
</evidence>
<reference evidence="2" key="1">
    <citation type="submission" date="2022-09" db="EMBL/GenBank/DDBJ databases">
        <title>Intensive care unit water sources are persistently colonized with multi-drug resistant bacteria and are the site of extensive horizontal gene transfer of antibiotic resistance genes.</title>
        <authorList>
            <person name="Diorio-Toth L."/>
        </authorList>
    </citation>
    <scope>NUCLEOTIDE SEQUENCE</scope>
    <source>
        <strain evidence="2">GD03851</strain>
    </source>
</reference>
<protein>
    <submittedName>
        <fullName evidence="2">Zinc ribbon domain-containing protein</fullName>
    </submittedName>
</protein>
<keyword evidence="1" id="KW-1133">Transmembrane helix</keyword>
<dbReference type="Proteomes" id="UP001161099">
    <property type="component" value="Unassembled WGS sequence"/>
</dbReference>
<dbReference type="AlphaFoldDB" id="A0AA42LA87"/>
<keyword evidence="1" id="KW-0472">Membrane</keyword>
<proteinExistence type="predicted"/>
<feature type="transmembrane region" description="Helical" evidence="1">
    <location>
        <begin position="34"/>
        <end position="53"/>
    </location>
</feature>